<keyword evidence="2" id="KW-1185">Reference proteome</keyword>
<dbReference type="AlphaFoldDB" id="A0A9W7KQS0"/>
<name>A0A9W7KQS0_9PROT</name>
<sequence>MTRIENLRSYGYWRTRSDDFWCDFLPEEAETRRKHEHLLFLSCRYTMRFGGTDEGADLLLRLGDPYHHHAYTFVGGGTYSGAGQPLCRVPQCKRLAERWEKWICVDFKGLLLRQPRLDLRETISRVSENFDASSWPYSYEKKLLKWVDREDYDAEDLVSFRIGVSQQHYNRLVRLRRLTRPGWWWWDDDLGRVVWREQEDET</sequence>
<proteinExistence type="predicted"/>
<evidence type="ECO:0000313" key="2">
    <source>
        <dbReference type="Proteomes" id="UP000480854"/>
    </source>
</evidence>
<reference evidence="1 2" key="1">
    <citation type="submission" date="2018-07" db="EMBL/GenBank/DDBJ databases">
        <title>Genome sequence of Azospirillum sp. ATCC 49961.</title>
        <authorList>
            <person name="Sant'Anna F.H."/>
            <person name="Baldani J.I."/>
            <person name="Zilli J.E."/>
            <person name="Reis V.M."/>
            <person name="Hartmann A."/>
            <person name="Cruz L."/>
            <person name="de Souza E.M."/>
            <person name="de Oliveira Pedrosa F."/>
            <person name="Passaglia L.M.P."/>
        </authorList>
    </citation>
    <scope>NUCLEOTIDE SEQUENCE [LARGE SCALE GENOMIC DNA]</scope>
    <source>
        <strain evidence="1 2">ATCC 49961</strain>
    </source>
</reference>
<gene>
    <name evidence="1" type="ORF">DS843_22850</name>
</gene>
<dbReference type="Proteomes" id="UP000480854">
    <property type="component" value="Unassembled WGS sequence"/>
</dbReference>
<evidence type="ECO:0000313" key="1">
    <source>
        <dbReference type="EMBL" id="KAA0677681.1"/>
    </source>
</evidence>
<organism evidence="1 2">
    <name type="scientific">Roseomonas genomospecies 6</name>
    <dbReference type="NCBI Taxonomy" id="214106"/>
    <lineage>
        <taxon>Bacteria</taxon>
        <taxon>Pseudomonadati</taxon>
        <taxon>Pseudomonadota</taxon>
        <taxon>Alphaproteobacteria</taxon>
        <taxon>Acetobacterales</taxon>
        <taxon>Roseomonadaceae</taxon>
        <taxon>Roseomonas</taxon>
    </lineage>
</organism>
<accession>A0A9W7KQS0</accession>
<dbReference type="OrthoDB" id="7275108at2"/>
<dbReference type="RefSeq" id="WP_149471151.1">
    <property type="nucleotide sequence ID" value="NZ_QOKW01000022.1"/>
</dbReference>
<comment type="caution">
    <text evidence="1">The sequence shown here is derived from an EMBL/GenBank/DDBJ whole genome shotgun (WGS) entry which is preliminary data.</text>
</comment>
<dbReference type="EMBL" id="QOKW01000022">
    <property type="protein sequence ID" value="KAA0677681.1"/>
    <property type="molecule type" value="Genomic_DNA"/>
</dbReference>
<protein>
    <submittedName>
        <fullName evidence="1">Uncharacterized protein</fullName>
    </submittedName>
</protein>